<dbReference type="AlphaFoldDB" id="A0A6P8BCL4"/>
<name>A0A6P8BCL4_PYRGI</name>
<sequence length="68" mass="8003">MHFLNRHSKVLHRVSTRARYGSSRQDPYFRVGPRLDRCLGREKEKHSTKFTMMLDSMDGGKPPLPYLL</sequence>
<keyword evidence="1" id="KW-1185">Reference proteome</keyword>
<dbReference type="RefSeq" id="XP_030984912.1">
    <property type="nucleotide sequence ID" value="XM_031124821.1"/>
</dbReference>
<dbReference type="KEGG" id="pgri:PgNI_04778"/>
<dbReference type="Proteomes" id="UP000515153">
    <property type="component" value="Unplaced"/>
</dbReference>
<evidence type="ECO:0000313" key="1">
    <source>
        <dbReference type="Proteomes" id="UP000515153"/>
    </source>
</evidence>
<evidence type="ECO:0000313" key="2">
    <source>
        <dbReference type="RefSeq" id="XP_030984912.1"/>
    </source>
</evidence>
<proteinExistence type="predicted"/>
<gene>
    <name evidence="2" type="ORF">PgNI_04778</name>
</gene>
<accession>A0A6P8BCL4</accession>
<reference evidence="2" key="1">
    <citation type="journal article" date="2019" name="Mol. Biol. Evol.">
        <title>Blast fungal genomes show frequent chromosomal changes, gene gains and losses, and effector gene turnover.</title>
        <authorList>
            <person name="Gomez Luciano L.B."/>
            <person name="Jason Tsai I."/>
            <person name="Chuma I."/>
            <person name="Tosa Y."/>
            <person name="Chen Y.H."/>
            <person name="Li J.Y."/>
            <person name="Li M.Y."/>
            <person name="Jade Lu M.Y."/>
            <person name="Nakayashiki H."/>
            <person name="Li W.H."/>
        </authorList>
    </citation>
    <scope>NUCLEOTIDE SEQUENCE</scope>
    <source>
        <strain evidence="2">NI907</strain>
    </source>
</reference>
<organism evidence="1 2">
    <name type="scientific">Pyricularia grisea</name>
    <name type="common">Crabgrass-specific blast fungus</name>
    <name type="synonym">Magnaporthe grisea</name>
    <dbReference type="NCBI Taxonomy" id="148305"/>
    <lineage>
        <taxon>Eukaryota</taxon>
        <taxon>Fungi</taxon>
        <taxon>Dikarya</taxon>
        <taxon>Ascomycota</taxon>
        <taxon>Pezizomycotina</taxon>
        <taxon>Sordariomycetes</taxon>
        <taxon>Sordariomycetidae</taxon>
        <taxon>Magnaporthales</taxon>
        <taxon>Pyriculariaceae</taxon>
        <taxon>Pyricularia</taxon>
    </lineage>
</organism>
<reference evidence="2" key="2">
    <citation type="submission" date="2019-10" db="EMBL/GenBank/DDBJ databases">
        <authorList>
            <consortium name="NCBI Genome Project"/>
        </authorList>
    </citation>
    <scope>NUCLEOTIDE SEQUENCE</scope>
    <source>
        <strain evidence="2">NI907</strain>
    </source>
</reference>
<protein>
    <submittedName>
        <fullName evidence="2">Uncharacterized protein</fullName>
    </submittedName>
</protein>
<reference evidence="2" key="3">
    <citation type="submission" date="2025-08" db="UniProtKB">
        <authorList>
            <consortium name="RefSeq"/>
        </authorList>
    </citation>
    <scope>IDENTIFICATION</scope>
    <source>
        <strain evidence="2">NI907</strain>
    </source>
</reference>
<dbReference type="GeneID" id="41959730"/>